<organism evidence="6 7">
    <name type="scientific">Setaria digitata</name>
    <dbReference type="NCBI Taxonomy" id="48799"/>
    <lineage>
        <taxon>Eukaryota</taxon>
        <taxon>Metazoa</taxon>
        <taxon>Ecdysozoa</taxon>
        <taxon>Nematoda</taxon>
        <taxon>Chromadorea</taxon>
        <taxon>Rhabditida</taxon>
        <taxon>Spirurina</taxon>
        <taxon>Spiruromorpha</taxon>
        <taxon>Filarioidea</taxon>
        <taxon>Setariidae</taxon>
        <taxon>Setaria</taxon>
    </lineage>
</organism>
<evidence type="ECO:0000256" key="5">
    <source>
        <dbReference type="RuleBase" id="RU363107"/>
    </source>
</evidence>
<evidence type="ECO:0000256" key="3">
    <source>
        <dbReference type="ARBA" id="ARBA00022989"/>
    </source>
</evidence>
<dbReference type="Pfam" id="PF03208">
    <property type="entry name" value="PRA1"/>
    <property type="match status" value="1"/>
</dbReference>
<feature type="transmembrane region" description="Helical" evidence="5">
    <location>
        <begin position="33"/>
        <end position="57"/>
    </location>
</feature>
<sequence>MSEASAEDSRDVQCSTNLRAFHDIRTWGKAVKICGIITSFWLLLSCIILGILVYFIYTKTKNGPIRIGTEEIPTWILYVIAIFITLPLFIYAEVGYILYCAIGISIILVLIHASFYNDELPGLPEVNMEVKTKVKDRRHVTAAEITSDQGISSKPRVLFQDVADDDS</sequence>
<accession>A0A915PQU5</accession>
<feature type="transmembrane region" description="Helical" evidence="5">
    <location>
        <begin position="96"/>
        <end position="116"/>
    </location>
</feature>
<feature type="transmembrane region" description="Helical" evidence="5">
    <location>
        <begin position="72"/>
        <end position="91"/>
    </location>
</feature>
<evidence type="ECO:0000256" key="1">
    <source>
        <dbReference type="ARBA" id="ARBA00004141"/>
    </source>
</evidence>
<comment type="subcellular location">
    <subcellularLocation>
        <location evidence="1 5">Membrane</location>
        <topology evidence="1 5">Multi-pass membrane protein</topology>
    </subcellularLocation>
</comment>
<dbReference type="Proteomes" id="UP000887581">
    <property type="component" value="Unplaced"/>
</dbReference>
<protein>
    <recommendedName>
        <fullName evidence="5">PRA1 family protein</fullName>
    </recommendedName>
</protein>
<keyword evidence="4 5" id="KW-0472">Membrane</keyword>
<evidence type="ECO:0000313" key="7">
    <source>
        <dbReference type="WBParaSite" id="sdigi.contig343.g7606.t1"/>
    </source>
</evidence>
<dbReference type="GO" id="GO:0016020">
    <property type="term" value="C:membrane"/>
    <property type="evidence" value="ECO:0007669"/>
    <property type="project" value="UniProtKB-SubCell"/>
</dbReference>
<keyword evidence="6" id="KW-1185">Reference proteome</keyword>
<keyword evidence="2 5" id="KW-0812">Transmembrane</keyword>
<comment type="similarity">
    <text evidence="5">Belongs to the PRA1 family.</text>
</comment>
<dbReference type="WBParaSite" id="sdigi.contig343.g7606.t1">
    <property type="protein sequence ID" value="sdigi.contig343.g7606.t1"/>
    <property type="gene ID" value="sdigi.contig343.g7606"/>
</dbReference>
<name>A0A915PQU5_9BILA</name>
<dbReference type="InterPro" id="IPR004895">
    <property type="entry name" value="Prenylated_rab_accept_PRA1"/>
</dbReference>
<evidence type="ECO:0000256" key="2">
    <source>
        <dbReference type="ARBA" id="ARBA00022692"/>
    </source>
</evidence>
<reference evidence="7" key="1">
    <citation type="submission" date="2022-11" db="UniProtKB">
        <authorList>
            <consortium name="WormBaseParasite"/>
        </authorList>
    </citation>
    <scope>IDENTIFICATION</scope>
</reference>
<evidence type="ECO:0000313" key="6">
    <source>
        <dbReference type="Proteomes" id="UP000887581"/>
    </source>
</evidence>
<keyword evidence="3 5" id="KW-1133">Transmembrane helix</keyword>
<proteinExistence type="inferred from homology"/>
<dbReference type="AlphaFoldDB" id="A0A915PQU5"/>
<evidence type="ECO:0000256" key="4">
    <source>
        <dbReference type="ARBA" id="ARBA00023136"/>
    </source>
</evidence>